<dbReference type="CDD" id="cd02012">
    <property type="entry name" value="TPP_TK"/>
    <property type="match status" value="1"/>
</dbReference>
<feature type="binding site" evidence="12">
    <location>
        <position position="251"/>
    </location>
    <ligand>
        <name>substrate</name>
    </ligand>
</feature>
<feature type="binding site" evidence="12">
    <location>
        <position position="20"/>
    </location>
    <ligand>
        <name>substrate</name>
    </ligand>
</feature>
<feature type="binding site" evidence="14">
    <location>
        <position position="147"/>
    </location>
    <ligand>
        <name>Mg(2+)</name>
        <dbReference type="ChEBI" id="CHEBI:18420"/>
    </ligand>
</feature>
<keyword evidence="4 16" id="KW-0808">Transferase</keyword>
<feature type="binding site" evidence="14">
    <location>
        <position position="179"/>
    </location>
    <ligand>
        <name>Mg(2+)</name>
        <dbReference type="ChEBI" id="CHEBI:18420"/>
    </ligand>
</feature>
<dbReference type="Pfam" id="PF02779">
    <property type="entry name" value="Transket_pyr"/>
    <property type="match status" value="1"/>
</dbReference>
<dbReference type="PANTHER" id="PTHR43522">
    <property type="entry name" value="TRANSKETOLASE"/>
    <property type="match status" value="1"/>
</dbReference>
<feature type="binding site" evidence="12">
    <location>
        <position position="507"/>
    </location>
    <ligand>
        <name>substrate</name>
    </ligand>
</feature>
<feature type="binding site" evidence="13">
    <location>
        <begin position="109"/>
        <end position="111"/>
    </location>
    <ligand>
        <name>thiamine diphosphate</name>
        <dbReference type="ChEBI" id="CHEBI:58937"/>
    </ligand>
</feature>
<evidence type="ECO:0000256" key="10">
    <source>
        <dbReference type="NCBIfam" id="TIGR00232"/>
    </source>
</evidence>
<dbReference type="CDD" id="cd07033">
    <property type="entry name" value="TPP_PYR_DXS_TK_like"/>
    <property type="match status" value="1"/>
</dbReference>
<evidence type="ECO:0000256" key="15">
    <source>
        <dbReference type="PIRSR" id="PIRSR605478-5"/>
    </source>
</evidence>
<keyword evidence="19" id="KW-1185">Reference proteome</keyword>
<feature type="binding site" evidence="12">
    <location>
        <position position="460"/>
    </location>
    <ligand>
        <name>substrate</name>
    </ligand>
</feature>
<evidence type="ECO:0000256" key="3">
    <source>
        <dbReference type="ARBA" id="ARBA00013152"/>
    </source>
</evidence>
<evidence type="ECO:0000256" key="7">
    <source>
        <dbReference type="ARBA" id="ARBA00022842"/>
    </source>
</evidence>
<dbReference type="AlphaFoldDB" id="A0A975U4P6"/>
<dbReference type="InterPro" id="IPR005474">
    <property type="entry name" value="Transketolase_N"/>
</dbReference>
<dbReference type="InterPro" id="IPR049557">
    <property type="entry name" value="Transketolase_CS"/>
</dbReference>
<evidence type="ECO:0000256" key="4">
    <source>
        <dbReference type="ARBA" id="ARBA00022679"/>
    </source>
</evidence>
<sequence length="654" mass="69514">MADALRALAIDAVEAAKSGHPGMPMGMADVATVLWTRALKFDAADPRWPDRDRFVLSAGHGSMLLYALLHLTGHAGMEMEELRNFRQLGSRTAGHPEFGEHPGIETTTGPLGQGLANAVGMAIAERMLAARFGRSLVDHRTWVIASDGDLMEGISHEAASLAGHLRLAKLTVLFDDNGISIDGSTGLSCSDDVLKRFASYGWATKRIDGHDHAEIAGALGYAIRSGRPTLIACRTVIGFGAPTKAGSAAAHGAPLGPEEAQAAKRALGWDYPPFTVPAEIAAAWAEAGRRGARDRLAWLRRMQRSPLRAEFERVLQGRLPDEWRAGLDAWKQAVASERPKLATRQASQKALEALAPAIPELVGGSADLTGSNLTHVKAMGTVSPGNWGGRHIHWGVREHAMAAAMNGIALHGGLIPYGGTFLVFSDYMRPAIRLAALMRQRVVYVLTHDSIGLGEDGPTHQPVEHLASLRAIPNLYVFRPADAVETAEAWALALARSDGPSVLALTRQPVPTLRTTHTPENLTARGGYVLLEASGQRQATLIATGSEVAIAVAAREILEAAGIATAVVSMPCFELFLRQDEATQAMILGGGLRVGIEAAVSLGWDRVLGLSGLFIGMSGFGASGPYEKLYRHFGITAEAVAGAVLRRLGRDPSE</sequence>
<evidence type="ECO:0000313" key="18">
    <source>
        <dbReference type="EMBL" id="QXM26357.1"/>
    </source>
</evidence>
<dbReference type="Proteomes" id="UP000694001">
    <property type="component" value="Chromosome"/>
</dbReference>
<comment type="subunit">
    <text evidence="2 16">Homodimer.</text>
</comment>
<accession>A0A975U4P6</accession>
<dbReference type="SMART" id="SM00861">
    <property type="entry name" value="Transket_pyr"/>
    <property type="match status" value="1"/>
</dbReference>
<evidence type="ECO:0000256" key="16">
    <source>
        <dbReference type="RuleBase" id="RU004996"/>
    </source>
</evidence>
<dbReference type="NCBIfam" id="TIGR00232">
    <property type="entry name" value="tktlase_bact"/>
    <property type="match status" value="1"/>
</dbReference>
<dbReference type="InterPro" id="IPR005478">
    <property type="entry name" value="Transketolase_bac-like"/>
</dbReference>
<evidence type="ECO:0000256" key="1">
    <source>
        <dbReference type="ARBA" id="ARBA00007131"/>
    </source>
</evidence>
<gene>
    <name evidence="18" type="primary">tkt</name>
    <name evidence="18" type="ORF">KO353_14055</name>
</gene>
<comment type="cofactor">
    <cofactor evidence="16">
        <name>Mg(2+)</name>
        <dbReference type="ChEBI" id="CHEBI:18420"/>
    </cofactor>
    <cofactor evidence="16">
        <name>Ca(2+)</name>
        <dbReference type="ChEBI" id="CHEBI:29108"/>
    </cofactor>
    <cofactor evidence="16">
        <name>Mn(2+)</name>
        <dbReference type="ChEBI" id="CHEBI:29035"/>
    </cofactor>
    <cofactor evidence="16">
        <name>Co(2+)</name>
        <dbReference type="ChEBI" id="CHEBI:48828"/>
    </cofactor>
    <text evidence="16">Binds 1 Mg(2+) ion per subunit. Can also utilize other divalent metal cations, such as Ca(2+), Mn(2+) and Co(2+).</text>
</comment>
<evidence type="ECO:0000256" key="12">
    <source>
        <dbReference type="PIRSR" id="PIRSR605478-2"/>
    </source>
</evidence>
<feature type="binding site" evidence="13">
    <location>
        <position position="177"/>
    </location>
    <ligand>
        <name>thiamine diphosphate</name>
        <dbReference type="ChEBI" id="CHEBI:58937"/>
    </ligand>
</feature>
<evidence type="ECO:0000256" key="2">
    <source>
        <dbReference type="ARBA" id="ARBA00011738"/>
    </source>
</evidence>
<feature type="binding site" evidence="13">
    <location>
        <position position="251"/>
    </location>
    <ligand>
        <name>thiamine diphosphate</name>
        <dbReference type="ChEBI" id="CHEBI:58937"/>
    </ligand>
</feature>
<comment type="cofactor">
    <cofactor evidence="14">
        <name>Mg(2+)</name>
        <dbReference type="ChEBI" id="CHEBI:18420"/>
    </cofactor>
    <text evidence="14">Binds 1 Mg(2+) ion per subunit. Can also utilize other divalent metal cations, such as Ca(2+), Mn(2+) and Co(2+).</text>
</comment>
<dbReference type="PROSITE" id="PS00801">
    <property type="entry name" value="TRANSKETOLASE_1"/>
    <property type="match status" value="1"/>
</dbReference>
<proteinExistence type="inferred from homology"/>
<evidence type="ECO:0000313" key="19">
    <source>
        <dbReference type="Proteomes" id="UP000694001"/>
    </source>
</evidence>
<dbReference type="GO" id="GO:0005829">
    <property type="term" value="C:cytosol"/>
    <property type="evidence" value="ECO:0007669"/>
    <property type="project" value="TreeGrafter"/>
</dbReference>
<dbReference type="GO" id="GO:0046872">
    <property type="term" value="F:metal ion binding"/>
    <property type="evidence" value="ECO:0007669"/>
    <property type="project" value="UniProtKB-KW"/>
</dbReference>
<dbReference type="PROSITE" id="PS00802">
    <property type="entry name" value="TRANSKETOLASE_2"/>
    <property type="match status" value="1"/>
</dbReference>
<dbReference type="GO" id="GO:0006098">
    <property type="term" value="P:pentose-phosphate shunt"/>
    <property type="evidence" value="ECO:0007669"/>
    <property type="project" value="TreeGrafter"/>
</dbReference>
<evidence type="ECO:0000256" key="9">
    <source>
        <dbReference type="ARBA" id="ARBA00049473"/>
    </source>
</evidence>
<dbReference type="InterPro" id="IPR055152">
    <property type="entry name" value="Transketolase-like_C_2"/>
</dbReference>
<dbReference type="FunFam" id="3.40.50.970:FF:000004">
    <property type="entry name" value="Transketolase"/>
    <property type="match status" value="1"/>
</dbReference>
<feature type="site" description="Important for catalytic activity" evidence="15">
    <location>
        <position position="251"/>
    </location>
</feature>
<evidence type="ECO:0000256" key="13">
    <source>
        <dbReference type="PIRSR" id="PIRSR605478-3"/>
    </source>
</evidence>
<feature type="active site" description="Proton donor" evidence="11">
    <location>
        <position position="398"/>
    </location>
</feature>
<name>A0A975U4P6_9PROT</name>
<dbReference type="PANTHER" id="PTHR43522:SF2">
    <property type="entry name" value="TRANSKETOLASE 1-RELATED"/>
    <property type="match status" value="1"/>
</dbReference>
<evidence type="ECO:0000256" key="6">
    <source>
        <dbReference type="ARBA" id="ARBA00022837"/>
    </source>
</evidence>
<dbReference type="InterPro" id="IPR005475">
    <property type="entry name" value="Transketolase-like_Pyr-bd"/>
</dbReference>
<comment type="catalytic activity">
    <reaction evidence="9 16">
        <text>D-sedoheptulose 7-phosphate + D-glyceraldehyde 3-phosphate = aldehydo-D-ribose 5-phosphate + D-xylulose 5-phosphate</text>
        <dbReference type="Rhea" id="RHEA:10508"/>
        <dbReference type="ChEBI" id="CHEBI:57483"/>
        <dbReference type="ChEBI" id="CHEBI:57737"/>
        <dbReference type="ChEBI" id="CHEBI:58273"/>
        <dbReference type="ChEBI" id="CHEBI:59776"/>
        <dbReference type="EC" id="2.2.1.1"/>
    </reaction>
</comment>
<evidence type="ECO:0000259" key="17">
    <source>
        <dbReference type="SMART" id="SM00861"/>
    </source>
</evidence>
<dbReference type="Pfam" id="PF00456">
    <property type="entry name" value="Transketolase_N"/>
    <property type="match status" value="1"/>
</dbReference>
<feature type="binding site" evidence="13">
    <location>
        <position position="424"/>
    </location>
    <ligand>
        <name>thiamine diphosphate</name>
        <dbReference type="ChEBI" id="CHEBI:58937"/>
    </ligand>
</feature>
<dbReference type="GO" id="GO:0004802">
    <property type="term" value="F:transketolase activity"/>
    <property type="evidence" value="ECO:0007669"/>
    <property type="project" value="UniProtKB-UniRule"/>
</dbReference>
<dbReference type="FunFam" id="3.40.50.970:FF:000003">
    <property type="entry name" value="Transketolase"/>
    <property type="match status" value="1"/>
</dbReference>
<evidence type="ECO:0000256" key="5">
    <source>
        <dbReference type="ARBA" id="ARBA00022723"/>
    </source>
</evidence>
<comment type="function">
    <text evidence="16">Catalyzes the transfer of a two-carbon ketol group from a ketose donor to an aldose acceptor, via a covalent intermediate with the cofactor thiamine pyrophosphate.</text>
</comment>
<keyword evidence="6 16" id="KW-0106">Calcium</keyword>
<feature type="binding site" evidence="13">
    <location>
        <position position="60"/>
    </location>
    <ligand>
        <name>thiamine diphosphate</name>
        <dbReference type="ChEBI" id="CHEBI:58937"/>
    </ligand>
</feature>
<feature type="binding site" evidence="12">
    <location>
        <position position="456"/>
    </location>
    <ligand>
        <name>substrate</name>
    </ligand>
</feature>
<comment type="similarity">
    <text evidence="1 16">Belongs to the transketolase family.</text>
</comment>
<keyword evidence="7 14" id="KW-0460">Magnesium</keyword>
<keyword evidence="5 14" id="KW-0479">Metal-binding</keyword>
<dbReference type="Pfam" id="PF22613">
    <property type="entry name" value="Transketolase_C_1"/>
    <property type="match status" value="1"/>
</dbReference>
<reference evidence="18" key="1">
    <citation type="submission" date="2021-06" db="EMBL/GenBank/DDBJ databases">
        <title>Elioraea tepida, sp. nov., a moderately thermophilic aerobic anoxygenic phototrophic bacterium isolated from an alkaline siliceous hot spring mat community in Yellowstone National Park, WY, USA.</title>
        <authorList>
            <person name="Saini M.K."/>
            <person name="Yoshida S."/>
            <person name="Sebastian A."/>
            <person name="Hirose S."/>
            <person name="Hara E."/>
            <person name="Tamaki H."/>
            <person name="Soulier N.T."/>
            <person name="Albert I."/>
            <person name="Hanada S."/>
            <person name="Bryant D.A."/>
            <person name="Tank M."/>
        </authorList>
    </citation>
    <scope>NUCLEOTIDE SEQUENCE</scope>
    <source>
        <strain evidence="18">MS-P2</strain>
    </source>
</reference>
<feature type="binding site" evidence="12">
    <location>
        <position position="448"/>
    </location>
    <ligand>
        <name>substrate</name>
    </ligand>
</feature>
<evidence type="ECO:0000256" key="8">
    <source>
        <dbReference type="ARBA" id="ARBA00023052"/>
    </source>
</evidence>
<feature type="binding site" evidence="13">
    <location>
        <position position="148"/>
    </location>
    <ligand>
        <name>thiamine diphosphate</name>
        <dbReference type="ChEBI" id="CHEBI:58937"/>
    </ligand>
</feature>
<feature type="binding site" evidence="14">
    <location>
        <position position="177"/>
    </location>
    <ligand>
        <name>Mg(2+)</name>
        <dbReference type="ChEBI" id="CHEBI:18420"/>
    </ligand>
</feature>
<dbReference type="EMBL" id="CP076448">
    <property type="protein sequence ID" value="QXM26357.1"/>
    <property type="molecule type" value="Genomic_DNA"/>
</dbReference>
<dbReference type="KEGG" id="elio:KO353_14055"/>
<dbReference type="EC" id="2.2.1.1" evidence="3 10"/>
<protein>
    <recommendedName>
        <fullName evidence="3 10">Transketolase</fullName>
        <ecNumber evidence="3 10">2.2.1.1</ecNumber>
    </recommendedName>
</protein>
<feature type="binding site" evidence="12">
    <location>
        <position position="344"/>
    </location>
    <ligand>
        <name>substrate</name>
    </ligand>
</feature>
<evidence type="ECO:0000256" key="11">
    <source>
        <dbReference type="PIRSR" id="PIRSR605478-1"/>
    </source>
</evidence>
<feature type="site" description="Important for catalytic activity" evidence="15">
    <location>
        <position position="20"/>
    </location>
</feature>
<dbReference type="InterPro" id="IPR033247">
    <property type="entry name" value="Transketolase_fam"/>
</dbReference>
<organism evidence="18 19">
    <name type="scientific">Elioraea tepida</name>
    <dbReference type="NCBI Taxonomy" id="2843330"/>
    <lineage>
        <taxon>Bacteria</taxon>
        <taxon>Pseudomonadati</taxon>
        <taxon>Pseudomonadota</taxon>
        <taxon>Alphaproteobacteria</taxon>
        <taxon>Acetobacterales</taxon>
        <taxon>Elioraeaceae</taxon>
        <taxon>Elioraea</taxon>
    </lineage>
</organism>
<keyword evidence="8 13" id="KW-0786">Thiamine pyrophosphate</keyword>
<comment type="cofactor">
    <cofactor evidence="13">
        <name>thiamine diphosphate</name>
        <dbReference type="ChEBI" id="CHEBI:58937"/>
    </cofactor>
    <text evidence="13">Binds 1 thiamine pyrophosphate per subunit. During the reaction, the substrate forms a covalent intermediate with the cofactor.</text>
</comment>
<feature type="domain" description="Transketolase-like pyrimidine-binding" evidence="17">
    <location>
        <begin position="341"/>
        <end position="512"/>
    </location>
</feature>
<dbReference type="InterPro" id="IPR020826">
    <property type="entry name" value="Transketolase_BS"/>
</dbReference>
<evidence type="ECO:0000256" key="14">
    <source>
        <dbReference type="PIRSR" id="PIRSR605478-4"/>
    </source>
</evidence>
<feature type="binding site" evidence="12">
    <location>
        <position position="371"/>
    </location>
    <ligand>
        <name>substrate</name>
    </ligand>
</feature>